<evidence type="ECO:0000313" key="7">
    <source>
        <dbReference type="EMBL" id="OAA69606.1"/>
    </source>
</evidence>
<evidence type="ECO:0000256" key="1">
    <source>
        <dbReference type="ARBA" id="ARBA00004370"/>
    </source>
</evidence>
<evidence type="ECO:0000256" key="2">
    <source>
        <dbReference type="ARBA" id="ARBA00022692"/>
    </source>
</evidence>
<keyword evidence="3 5" id="KW-1133">Transmembrane helix</keyword>
<dbReference type="Pfam" id="PF04116">
    <property type="entry name" value="FA_hydroxylase"/>
    <property type="match status" value="1"/>
</dbReference>
<dbReference type="AlphaFoldDB" id="A0A168B4I6"/>
<dbReference type="PANTHER" id="PTHR11863">
    <property type="entry name" value="STEROL DESATURASE"/>
    <property type="match status" value="1"/>
</dbReference>
<accession>A0A168B4I6</accession>
<proteinExistence type="predicted"/>
<keyword evidence="4 5" id="KW-0472">Membrane</keyword>
<feature type="transmembrane region" description="Helical" evidence="5">
    <location>
        <begin position="55"/>
        <end position="77"/>
    </location>
</feature>
<evidence type="ECO:0000256" key="5">
    <source>
        <dbReference type="SAM" id="Phobius"/>
    </source>
</evidence>
<evidence type="ECO:0000256" key="4">
    <source>
        <dbReference type="ARBA" id="ARBA00023136"/>
    </source>
</evidence>
<dbReference type="GO" id="GO:0016020">
    <property type="term" value="C:membrane"/>
    <property type="evidence" value="ECO:0007669"/>
    <property type="project" value="UniProtKB-SubCell"/>
</dbReference>
<comment type="subcellular location">
    <subcellularLocation>
        <location evidence="1">Membrane</location>
    </subcellularLocation>
</comment>
<evidence type="ECO:0000259" key="6">
    <source>
        <dbReference type="Pfam" id="PF04116"/>
    </source>
</evidence>
<dbReference type="STRING" id="1081104.A0A168B4I6"/>
<evidence type="ECO:0000313" key="8">
    <source>
        <dbReference type="Proteomes" id="UP000076744"/>
    </source>
</evidence>
<comment type="caution">
    <text evidence="7">The sequence shown here is derived from an EMBL/GenBank/DDBJ whole genome shotgun (WGS) entry which is preliminary data.</text>
</comment>
<keyword evidence="8" id="KW-1185">Reference proteome</keyword>
<dbReference type="GeneID" id="30019168"/>
<evidence type="ECO:0000256" key="3">
    <source>
        <dbReference type="ARBA" id="ARBA00022989"/>
    </source>
</evidence>
<reference evidence="7 8" key="1">
    <citation type="journal article" date="2016" name="Genome Biol. Evol.">
        <title>Divergent and convergent evolution of fungal pathogenicity.</title>
        <authorList>
            <person name="Shang Y."/>
            <person name="Xiao G."/>
            <person name="Zheng P."/>
            <person name="Cen K."/>
            <person name="Zhan S."/>
            <person name="Wang C."/>
        </authorList>
    </citation>
    <scope>NUCLEOTIDE SEQUENCE [LARGE SCALE GENOMIC DNA]</scope>
    <source>
        <strain evidence="7 8">ARSEF 2679</strain>
    </source>
</reference>
<sequence length="363" mass="39961">MSSTAIHTDTVSARTSSPSKATAALLTPASRHFVPTDLDGTVIPHARRWLYSTPAFACGAFGSRAANVVVVGLFVLWQRSAAAHRLYAHLDAVYGAAAVNLWGTFLLTSVFFWAWGGLFALADLTGRPRWLFRYKTQPFVRVSPHDYARICLVSLRNQVLVALPLLLVVSRLAPPRPVHPSALPSAARTVATVIFDVLCTEVGFYYVHRAFHSRALYARFHKKHHEFAAPVGLAATYCTAAEHVLSNLLPNALGTLLVPHHWSQQCFAFLLLEFGTVVAHSGYNLPGLPSNLQHDFHHFAFDENFGPAGLLDAWHGTNRKYKEALGEARARVDGNEERARGLVLKRLAEIEVAAAEEEAKKNN</sequence>
<name>A0A168B4I6_CORFA</name>
<feature type="domain" description="Fatty acid hydroxylase" evidence="6">
    <location>
        <begin position="197"/>
        <end position="317"/>
    </location>
</feature>
<keyword evidence="2 5" id="KW-0812">Transmembrane</keyword>
<protein>
    <submittedName>
        <fullName evidence="7">Sterol desaturase</fullName>
    </submittedName>
</protein>
<dbReference type="OrthoDB" id="408954at2759"/>
<dbReference type="InterPro" id="IPR006694">
    <property type="entry name" value="Fatty_acid_hydroxylase"/>
</dbReference>
<dbReference type="GO" id="GO:0008610">
    <property type="term" value="P:lipid biosynthetic process"/>
    <property type="evidence" value="ECO:0007669"/>
    <property type="project" value="InterPro"/>
</dbReference>
<dbReference type="InterPro" id="IPR050307">
    <property type="entry name" value="Sterol_Desaturase_Related"/>
</dbReference>
<dbReference type="GO" id="GO:0005506">
    <property type="term" value="F:iron ion binding"/>
    <property type="evidence" value="ECO:0007669"/>
    <property type="project" value="InterPro"/>
</dbReference>
<organism evidence="7 8">
    <name type="scientific">Cordyceps fumosorosea (strain ARSEF 2679)</name>
    <name type="common">Isaria fumosorosea</name>
    <dbReference type="NCBI Taxonomy" id="1081104"/>
    <lineage>
        <taxon>Eukaryota</taxon>
        <taxon>Fungi</taxon>
        <taxon>Dikarya</taxon>
        <taxon>Ascomycota</taxon>
        <taxon>Pezizomycotina</taxon>
        <taxon>Sordariomycetes</taxon>
        <taxon>Hypocreomycetidae</taxon>
        <taxon>Hypocreales</taxon>
        <taxon>Cordycipitaceae</taxon>
        <taxon>Cordyceps</taxon>
    </lineage>
</organism>
<dbReference type="EMBL" id="AZHB01000005">
    <property type="protein sequence ID" value="OAA69606.1"/>
    <property type="molecule type" value="Genomic_DNA"/>
</dbReference>
<gene>
    <name evidence="7" type="ORF">ISF_02876</name>
</gene>
<feature type="transmembrane region" description="Helical" evidence="5">
    <location>
        <begin position="97"/>
        <end position="126"/>
    </location>
</feature>
<dbReference type="RefSeq" id="XP_018706210.1">
    <property type="nucleotide sequence ID" value="XM_018846482.1"/>
</dbReference>
<dbReference type="GO" id="GO:0016491">
    <property type="term" value="F:oxidoreductase activity"/>
    <property type="evidence" value="ECO:0007669"/>
    <property type="project" value="InterPro"/>
</dbReference>
<dbReference type="Proteomes" id="UP000076744">
    <property type="component" value="Unassembled WGS sequence"/>
</dbReference>